<dbReference type="SUPFAM" id="SSF52374">
    <property type="entry name" value="Nucleotidylyl transferase"/>
    <property type="match status" value="1"/>
</dbReference>
<dbReference type="InterPro" id="IPR000924">
    <property type="entry name" value="Glu/Gln-tRNA-synth"/>
</dbReference>
<dbReference type="InterPro" id="IPR014729">
    <property type="entry name" value="Rossmann-like_a/b/a_fold"/>
</dbReference>
<keyword evidence="7 11" id="KW-0648">Protein biosynthesis</keyword>
<dbReference type="Gene3D" id="1.10.1160.10">
    <property type="entry name" value="Glutamyl-trna Synthetase, Domain 2"/>
    <property type="match status" value="1"/>
</dbReference>
<dbReference type="InterPro" id="IPR011035">
    <property type="entry name" value="Ribosomal_bL25/Gln-tRNA_synth"/>
</dbReference>
<evidence type="ECO:0000256" key="10">
    <source>
        <dbReference type="NCBIfam" id="TIGR00440"/>
    </source>
</evidence>
<dbReference type="InterPro" id="IPR001412">
    <property type="entry name" value="aa-tRNA-synth_I_CS"/>
</dbReference>
<dbReference type="KEGG" id="parm:PADco_2850"/>
<dbReference type="PANTHER" id="PTHR43097:SF5">
    <property type="entry name" value="GLUTAMATE--TRNA LIGASE"/>
    <property type="match status" value="1"/>
</dbReference>
<dbReference type="Pfam" id="PF20974">
    <property type="entry name" value="tRNA-synt_1c_C2"/>
    <property type="match status" value="1"/>
</dbReference>
<dbReference type="InterPro" id="IPR049437">
    <property type="entry name" value="tRNA-synt_1c_C2"/>
</dbReference>
<dbReference type="PANTHER" id="PTHR43097">
    <property type="entry name" value="GLUTAMINE-TRNA LIGASE"/>
    <property type="match status" value="1"/>
</dbReference>
<protein>
    <recommendedName>
        <fullName evidence="2 10">Glutamine--tRNA ligase</fullName>
        <ecNumber evidence="2 10">6.1.1.18</ecNumber>
    </recommendedName>
</protein>
<evidence type="ECO:0000256" key="3">
    <source>
        <dbReference type="ARBA" id="ARBA00022490"/>
    </source>
</evidence>
<dbReference type="Gene3D" id="2.40.240.10">
    <property type="entry name" value="Ribosomal Protein L25, Chain P"/>
    <property type="match status" value="2"/>
</dbReference>
<evidence type="ECO:0000313" key="16">
    <source>
        <dbReference type="Proteomes" id="UP000595708"/>
    </source>
</evidence>
<evidence type="ECO:0000313" key="15">
    <source>
        <dbReference type="EMBL" id="BCG49705.1"/>
    </source>
</evidence>
<dbReference type="EMBL" id="AP023215">
    <property type="protein sequence ID" value="BCG49705.1"/>
    <property type="molecule type" value="Genomic_DNA"/>
</dbReference>
<dbReference type="PROSITE" id="PS00178">
    <property type="entry name" value="AA_TRNA_LIGASE_I"/>
    <property type="match status" value="1"/>
</dbReference>
<dbReference type="GO" id="GO:0004819">
    <property type="term" value="F:glutamine-tRNA ligase activity"/>
    <property type="evidence" value="ECO:0007669"/>
    <property type="project" value="UniProtKB-UniRule"/>
</dbReference>
<dbReference type="NCBIfam" id="TIGR00440">
    <property type="entry name" value="glnS"/>
    <property type="match status" value="1"/>
</dbReference>
<dbReference type="InterPro" id="IPR020058">
    <property type="entry name" value="Glu/Gln-tRNA-synth_Ib_cat-dom"/>
</dbReference>
<dbReference type="GO" id="GO:0005524">
    <property type="term" value="F:ATP binding"/>
    <property type="evidence" value="ECO:0007669"/>
    <property type="project" value="UniProtKB-KW"/>
</dbReference>
<proteinExistence type="inferred from homology"/>
<dbReference type="Proteomes" id="UP000595708">
    <property type="component" value="Chromosome"/>
</dbReference>
<gene>
    <name evidence="15" type="primary">glnS</name>
    <name evidence="15" type="ORF">PADco_2850</name>
</gene>
<organism evidence="15 16">
    <name type="scientific">Candidatus Profftella armatura</name>
    <name type="common">Diaphorina cf. continua</name>
    <dbReference type="NCBI Taxonomy" id="2661583"/>
    <lineage>
        <taxon>Bacteria</taxon>
        <taxon>Pseudomonadati</taxon>
        <taxon>Pseudomonadota</taxon>
        <taxon>Betaproteobacteria</taxon>
        <taxon>Candidatus Profftella</taxon>
    </lineage>
</organism>
<dbReference type="InterPro" id="IPR020061">
    <property type="entry name" value="Glu_tRNA_lig_a-bdl"/>
</dbReference>
<accession>A0A7R6W0Z1</accession>
<reference evidence="15 16" key="1">
    <citation type="journal article" date="2020" name="Genome Biol. Evol.">
        <title>Comparative Genomics Underlines Multiple Roles of Profftella, an Obligate Symbiont of Psyllids: Providing Toxins, Vitamins, and Carotenoids.</title>
        <authorList>
            <person name="Nakabachi A."/>
            <person name="Piel J."/>
            <person name="Malenovsky I."/>
            <person name="Hirose Y."/>
        </authorList>
    </citation>
    <scope>NUCLEOTIDE SEQUENCE [LARGE SCALE GENOMIC DNA]</scope>
    <source>
        <strain evidence="15 16">Dco</strain>
    </source>
</reference>
<dbReference type="PRINTS" id="PR00987">
    <property type="entry name" value="TRNASYNTHGLU"/>
</dbReference>
<evidence type="ECO:0000256" key="4">
    <source>
        <dbReference type="ARBA" id="ARBA00022598"/>
    </source>
</evidence>
<dbReference type="InterPro" id="IPR050132">
    <property type="entry name" value="Gln/Glu-tRNA_Ligase"/>
</dbReference>
<dbReference type="Gene3D" id="3.40.50.620">
    <property type="entry name" value="HUPs"/>
    <property type="match status" value="1"/>
</dbReference>
<feature type="domain" description="Glutamyl/glutaminyl-tRNA synthetase class Ib anti-codon binding" evidence="13">
    <location>
        <begin position="366"/>
        <end position="473"/>
    </location>
</feature>
<sequence length="589" mass="70086">MNKKIKTSSVSLINKNFLKNIIEKDITKKTFNNRYDKYGNKLPKVITRFSPEPNGYLHIGHAKSIFINFELAYNYNGLCNLRFDDTNPLKENQEYVNSIIKTIKWLDFNWDKVKKRIYYASDYFDILYQIAEYLIISGNAYVDSQSTEEICINRGSLYDPGRNSPFYNRLPSESLNLFRRMRSGEFKDGTHVLRVKINMKSKNINMRDPIIYRIRHVNHYRTNNTWCIYPMYDYAHPISDAIENITHSICTLEFQDHRPFYEWILNKLDKTNFITRPFPKQYEFSRLNLTYTITSKRKLLKLLEKKIVDGWDDPRMPTLIGMRRRGYTPESIKLFCKRIGVSKSDSWINIEILEQALRDDLDIKTPRIMAVLNPIKLIISNFLDNQEIECVASVFSYKHTQYKKKLRYFPISKILWIERDDFMEIPTKEYFRLYPPIGNNSGNRVRLRYGYVIECTGFKKNKNNEVIEVYCKYFPDSKSGTKFSSNYKVKGNIHWISKDHALSIEVRLYNRLFINPYPNIVNDKDFKLLINPNSKKVVSAYLEPNIKFIFPKNYAQFERHGYFILDDIDSTDNKLIFNQSVSLKNYWKK</sequence>
<dbReference type="FunFam" id="3.40.50.620:FF:000037">
    <property type="entry name" value="Glutamine--tRNA ligase cytoplasmic"/>
    <property type="match status" value="1"/>
</dbReference>
<dbReference type="GO" id="GO:0005829">
    <property type="term" value="C:cytosol"/>
    <property type="evidence" value="ECO:0007669"/>
    <property type="project" value="TreeGrafter"/>
</dbReference>
<dbReference type="AlphaFoldDB" id="A0A7R6W0Z1"/>
<evidence type="ECO:0000256" key="11">
    <source>
        <dbReference type="RuleBase" id="RU363037"/>
    </source>
</evidence>
<evidence type="ECO:0000256" key="2">
    <source>
        <dbReference type="ARBA" id="ARBA00012836"/>
    </source>
</evidence>
<dbReference type="EC" id="6.1.1.18" evidence="2 10"/>
<keyword evidence="16" id="KW-1185">Reference proteome</keyword>
<keyword evidence="6 11" id="KW-0067">ATP-binding</keyword>
<evidence type="ECO:0000256" key="7">
    <source>
        <dbReference type="ARBA" id="ARBA00022917"/>
    </source>
</evidence>
<feature type="domain" description="Glutamyl/glutaminyl-tRNA synthetase class Ib catalytic" evidence="12">
    <location>
        <begin position="44"/>
        <end position="356"/>
    </location>
</feature>
<dbReference type="InterPro" id="IPR020059">
    <property type="entry name" value="Glu/Gln-tRNA-synth_Ib_codon-bd"/>
</dbReference>
<dbReference type="SUPFAM" id="SSF50715">
    <property type="entry name" value="Ribosomal protein L25-like"/>
    <property type="match status" value="1"/>
</dbReference>
<evidence type="ECO:0000259" key="12">
    <source>
        <dbReference type="Pfam" id="PF00749"/>
    </source>
</evidence>
<evidence type="ECO:0000259" key="14">
    <source>
        <dbReference type="Pfam" id="PF20974"/>
    </source>
</evidence>
<keyword evidence="8 11" id="KW-0030">Aminoacyl-tRNA synthetase</keyword>
<dbReference type="Pfam" id="PF00749">
    <property type="entry name" value="tRNA-synt_1c"/>
    <property type="match status" value="1"/>
</dbReference>
<evidence type="ECO:0000256" key="9">
    <source>
        <dbReference type="ARBA" id="ARBA00048270"/>
    </source>
</evidence>
<dbReference type="FunFam" id="3.90.800.10:FF:000001">
    <property type="entry name" value="Glutamine--tRNA ligase"/>
    <property type="match status" value="1"/>
</dbReference>
<dbReference type="InterPro" id="IPR020056">
    <property type="entry name" value="Rbsml_bL25/Gln-tRNA_synth_N"/>
</dbReference>
<name>A0A7R6W0Z1_9PROT</name>
<evidence type="ECO:0000256" key="8">
    <source>
        <dbReference type="ARBA" id="ARBA00023146"/>
    </source>
</evidence>
<evidence type="ECO:0000259" key="13">
    <source>
        <dbReference type="Pfam" id="PF03950"/>
    </source>
</evidence>
<evidence type="ECO:0000256" key="5">
    <source>
        <dbReference type="ARBA" id="ARBA00022741"/>
    </source>
</evidence>
<evidence type="ECO:0000256" key="1">
    <source>
        <dbReference type="ARBA" id="ARBA00005594"/>
    </source>
</evidence>
<dbReference type="InterPro" id="IPR004514">
    <property type="entry name" value="Gln-tRNA-synth"/>
</dbReference>
<keyword evidence="4 11" id="KW-0436">Ligase</keyword>
<comment type="similarity">
    <text evidence="1 11">Belongs to the class-I aminoacyl-tRNA synthetase family.</text>
</comment>
<keyword evidence="3" id="KW-0963">Cytoplasm</keyword>
<keyword evidence="5 11" id="KW-0547">Nucleotide-binding</keyword>
<dbReference type="NCBIfam" id="NF011291">
    <property type="entry name" value="PRK14703.1"/>
    <property type="match status" value="1"/>
</dbReference>
<dbReference type="FunFam" id="1.10.1160.10:FF:000001">
    <property type="entry name" value="Glutamine--tRNA ligase"/>
    <property type="match status" value="1"/>
</dbReference>
<dbReference type="Pfam" id="PF03950">
    <property type="entry name" value="tRNA-synt_1c_C"/>
    <property type="match status" value="1"/>
</dbReference>
<comment type="catalytic activity">
    <reaction evidence="9">
        <text>tRNA(Gln) + L-glutamine + ATP = L-glutaminyl-tRNA(Gln) + AMP + diphosphate</text>
        <dbReference type="Rhea" id="RHEA:20121"/>
        <dbReference type="Rhea" id="RHEA-COMP:9662"/>
        <dbReference type="Rhea" id="RHEA-COMP:9681"/>
        <dbReference type="ChEBI" id="CHEBI:30616"/>
        <dbReference type="ChEBI" id="CHEBI:33019"/>
        <dbReference type="ChEBI" id="CHEBI:58359"/>
        <dbReference type="ChEBI" id="CHEBI:78442"/>
        <dbReference type="ChEBI" id="CHEBI:78521"/>
        <dbReference type="ChEBI" id="CHEBI:456215"/>
        <dbReference type="EC" id="6.1.1.18"/>
    </reaction>
</comment>
<dbReference type="GO" id="GO:0006425">
    <property type="term" value="P:glutaminyl-tRNA aminoacylation"/>
    <property type="evidence" value="ECO:0007669"/>
    <property type="project" value="UniProtKB-UniRule"/>
</dbReference>
<dbReference type="RefSeq" id="WP_201329693.1">
    <property type="nucleotide sequence ID" value="NZ_AP023215.1"/>
</dbReference>
<evidence type="ECO:0000256" key="6">
    <source>
        <dbReference type="ARBA" id="ARBA00022840"/>
    </source>
</evidence>
<feature type="domain" description="tRNA synthetases class I (E and Q) anti-codon binding" evidence="14">
    <location>
        <begin position="493"/>
        <end position="566"/>
    </location>
</feature>
<dbReference type="Gene3D" id="3.90.800.10">
    <property type="entry name" value="Glutamyl-tRNA Synthetase, Domain 3"/>
    <property type="match status" value="1"/>
</dbReference>